<evidence type="ECO:0000313" key="1">
    <source>
        <dbReference type="EMBL" id="PIT62038.1"/>
    </source>
</evidence>
<dbReference type="EMBL" id="MEIV01000053">
    <property type="protein sequence ID" value="PIT62038.1"/>
    <property type="molecule type" value="Genomic_DNA"/>
</dbReference>
<accession>A0A2N9Y3K1</accession>
<protein>
    <recommendedName>
        <fullName evidence="3">DUF1367 family protein</fullName>
    </recommendedName>
</protein>
<proteinExistence type="predicted"/>
<evidence type="ECO:0008006" key="3">
    <source>
        <dbReference type="Google" id="ProtNLM"/>
    </source>
</evidence>
<dbReference type="AlphaFoldDB" id="A0A2N9Y3K1"/>
<dbReference type="Pfam" id="PF07105">
    <property type="entry name" value="DUF1367"/>
    <property type="match status" value="1"/>
</dbReference>
<comment type="caution">
    <text evidence="1">The sequence shown here is derived from an EMBL/GenBank/DDBJ whole genome shotgun (WGS) entry which is preliminary data.</text>
</comment>
<evidence type="ECO:0000313" key="2">
    <source>
        <dbReference type="Proteomes" id="UP000231094"/>
    </source>
</evidence>
<dbReference type="RefSeq" id="WP_100117040.1">
    <property type="nucleotide sequence ID" value="NZ_MEIV01000053.1"/>
</dbReference>
<reference evidence="1 2" key="1">
    <citation type="journal article" date="2017" name="MBio">
        <title>Type VI secretion-mediated competition in the bee gut microbiome.</title>
        <authorList>
            <person name="Steele M.I."/>
            <person name="Kwong W.K."/>
            <person name="Powell J.E."/>
            <person name="Whiteley M."/>
            <person name="Moran N.A."/>
        </authorList>
    </citation>
    <scope>NUCLEOTIDE SEQUENCE [LARGE SCALE GENOMIC DNA]</scope>
    <source>
        <strain evidence="1 2">PEB0171</strain>
    </source>
</reference>
<name>A0A2N9Y3K1_9NEIS</name>
<sequence>MELVAVKAVDNSLRPVSVIDADRLKRIKVGQAVKIQVTRQKDRSLPHHRLFFGGLLPLAFDYWQPAGGVISPKERDVVLWVAKRLDKFAGNKGIIVKAAEEALNLLAKKRAEKLPVIEKDIDSFRRWLTIEAGHFNICVTPAGVVKEPKSISFASMDQKEFNAFYQACFTVCWNMILCNRFSSEDEAQQAIDELLSLGNYS</sequence>
<organism evidence="1 2">
    <name type="scientific">Snodgrassella alvi</name>
    <dbReference type="NCBI Taxonomy" id="1196083"/>
    <lineage>
        <taxon>Bacteria</taxon>
        <taxon>Pseudomonadati</taxon>
        <taxon>Pseudomonadota</taxon>
        <taxon>Betaproteobacteria</taxon>
        <taxon>Neisseriales</taxon>
        <taxon>Neisseriaceae</taxon>
        <taxon>Snodgrassella</taxon>
    </lineage>
</organism>
<gene>
    <name evidence="1" type="ORF">BHC47_05985</name>
</gene>
<dbReference type="InterPro" id="IPR009797">
    <property type="entry name" value="DUF1367"/>
</dbReference>
<dbReference type="Proteomes" id="UP000231094">
    <property type="component" value="Unassembled WGS sequence"/>
</dbReference>